<keyword evidence="6" id="KW-1185">Reference proteome</keyword>
<dbReference type="CDD" id="cd00085">
    <property type="entry name" value="HNHc"/>
    <property type="match status" value="1"/>
</dbReference>
<dbReference type="EMBL" id="JACHJN010000003">
    <property type="protein sequence ID" value="MBB5955917.1"/>
    <property type="molecule type" value="Genomic_DNA"/>
</dbReference>
<gene>
    <name evidence="5" type="ORF">FHS29_002498</name>
</gene>
<evidence type="ECO:0000259" key="3">
    <source>
        <dbReference type="Pfam" id="PF26340"/>
    </source>
</evidence>
<dbReference type="Pfam" id="PF26340">
    <property type="entry name" value="DNA-SBD_ScoMcrA"/>
    <property type="match status" value="1"/>
</dbReference>
<keyword evidence="5" id="KW-0378">Hydrolase</keyword>
<dbReference type="InterPro" id="IPR058813">
    <property type="entry name" value="DNA-SBD_ScoMcrA"/>
</dbReference>
<dbReference type="Pfam" id="PF13391">
    <property type="entry name" value="HNH_2"/>
    <property type="match status" value="1"/>
</dbReference>
<feature type="region of interest" description="Disordered" evidence="1">
    <location>
        <begin position="409"/>
        <end position="434"/>
    </location>
</feature>
<evidence type="ECO:0000259" key="4">
    <source>
        <dbReference type="Pfam" id="PF26345"/>
    </source>
</evidence>
<dbReference type="InterPro" id="IPR003615">
    <property type="entry name" value="HNH_nuc"/>
</dbReference>
<keyword evidence="5" id="KW-0255">Endonuclease</keyword>
<sequence>MGYADVRRQDVSAAIAEYDELGKDAFLAKYRYAEARQYLLVHGGRRYDSKAIVGVAHRHLTGTALTPDEFSGGRATVGRHLAALGFRVEGMAPPGRVFLQPRGLRDGGAAHFANTVVKGVVLAEHAEALGPDLAALEALYPDGVAKLWGNTAPKYGYHAKAKALAARRVGDHVLFHAEHAFVAEAVILHLFDNEQAAASIWGSDRQGRTFTHMAALGDVRLYDPPLDARPALNAAGLGTVRHFMQAPDAFRLESPARDSTVAKPRLFSAEDMLNRLITLDRDQPAERIRKRQALALLWTIGQRVAHRKRWHSEEDFRSGVGELLRDFDDDPGPEVVADLFWHLQNTDVWTVDLDNTDPLAGFDDECDRLLESVVVRTRAITALRSRHLNRIAEDEDLLARLGLEGYARASSRSKPAGDREAPVSRRQRSGDTAERIRSIAEEVTALYDDTCQFCGTRLLTGVGFHSEAAHIRGLGEPHRGPDHISNALCLCPNCHAQFDRFGIYVDDEGVVRLVHNSEEVGELRRHPDHDIDDAHVRYHRSLCHITPPA</sequence>
<feature type="domain" description="ScoMcrA-like DNA sulfur-binding" evidence="3">
    <location>
        <begin position="270"/>
        <end position="405"/>
    </location>
</feature>
<dbReference type="GO" id="GO:0004519">
    <property type="term" value="F:endonuclease activity"/>
    <property type="evidence" value="ECO:0007669"/>
    <property type="project" value="UniProtKB-KW"/>
</dbReference>
<dbReference type="Pfam" id="PF26345">
    <property type="entry name" value="ScoMcrA_N"/>
    <property type="match status" value="1"/>
</dbReference>
<dbReference type="InterPro" id="IPR058807">
    <property type="entry name" value="ScoMcrA_N"/>
</dbReference>
<reference evidence="5 6" key="1">
    <citation type="submission" date="2020-08" db="EMBL/GenBank/DDBJ databases">
        <title>Genomic Encyclopedia of Type Strains, Phase III (KMG-III): the genomes of soil and plant-associated and newly described type strains.</title>
        <authorList>
            <person name="Whitman W."/>
        </authorList>
    </citation>
    <scope>NUCLEOTIDE SEQUENCE [LARGE SCALE GENOMIC DNA]</scope>
    <source>
        <strain evidence="5 6">CECT 8640</strain>
    </source>
</reference>
<proteinExistence type="predicted"/>
<feature type="compositionally biased region" description="Basic and acidic residues" evidence="1">
    <location>
        <begin position="415"/>
        <end position="434"/>
    </location>
</feature>
<organism evidence="5 6">
    <name type="scientific">Saccharothrix tamanrassetensis</name>
    <dbReference type="NCBI Taxonomy" id="1051531"/>
    <lineage>
        <taxon>Bacteria</taxon>
        <taxon>Bacillati</taxon>
        <taxon>Actinomycetota</taxon>
        <taxon>Actinomycetes</taxon>
        <taxon>Pseudonocardiales</taxon>
        <taxon>Pseudonocardiaceae</taxon>
        <taxon>Saccharothrix</taxon>
    </lineage>
</organism>
<evidence type="ECO:0000313" key="5">
    <source>
        <dbReference type="EMBL" id="MBB5955917.1"/>
    </source>
</evidence>
<evidence type="ECO:0000313" key="6">
    <source>
        <dbReference type="Proteomes" id="UP000547510"/>
    </source>
</evidence>
<evidence type="ECO:0000259" key="2">
    <source>
        <dbReference type="Pfam" id="PF13391"/>
    </source>
</evidence>
<evidence type="ECO:0000256" key="1">
    <source>
        <dbReference type="SAM" id="MobiDB-lite"/>
    </source>
</evidence>
<dbReference type="Proteomes" id="UP000547510">
    <property type="component" value="Unassembled WGS sequence"/>
</dbReference>
<name>A0A841CIF8_9PSEU</name>
<feature type="domain" description="ScoMcrA-like N-terminal head" evidence="4">
    <location>
        <begin position="5"/>
        <end position="89"/>
    </location>
</feature>
<accession>A0A841CIF8</accession>
<feature type="domain" description="HNH nuclease" evidence="2">
    <location>
        <begin position="451"/>
        <end position="506"/>
    </location>
</feature>
<dbReference type="AlphaFoldDB" id="A0A841CIF8"/>
<protein>
    <submittedName>
        <fullName evidence="5">Putative restriction endonuclease</fullName>
    </submittedName>
</protein>
<dbReference type="RefSeq" id="WP_221455766.1">
    <property type="nucleotide sequence ID" value="NZ_JACHJN010000003.1"/>
</dbReference>
<comment type="caution">
    <text evidence="5">The sequence shown here is derived from an EMBL/GenBank/DDBJ whole genome shotgun (WGS) entry which is preliminary data.</text>
</comment>
<keyword evidence="5" id="KW-0540">Nuclease</keyword>